<comment type="caution">
    <text evidence="1">The sequence shown here is derived from an EMBL/GenBank/DDBJ whole genome shotgun (WGS) entry which is preliminary data.</text>
</comment>
<evidence type="ECO:0000313" key="2">
    <source>
        <dbReference type="Proteomes" id="UP000587586"/>
    </source>
</evidence>
<dbReference type="AlphaFoldDB" id="A0A6V8N3K3"/>
<dbReference type="InterPro" id="IPR016181">
    <property type="entry name" value="Acyl_CoA_acyltransferase"/>
</dbReference>
<sequence length="213" mass="24338">MNLRHQLDRYGYVRTGFDIMLRLLYRFNKGQILNCYGMPEEAVLKPALSLPSELRHGFLEPAELLDLIDPVRMTMDREFACRAFAKGDRCYGVLDGTTLVHFSWFAVTPTVVTDGFSLRFPETGAYLYNAYTDTAYRGRQLFPFAVQQAMRFYLEQGYEKLLTIIAANNFGSINGVVRIGFLPVGRFVLLPVHRRVLTSGGCHRHGIRLEQCL</sequence>
<dbReference type="Gene3D" id="3.40.630.30">
    <property type="match status" value="1"/>
</dbReference>
<reference evidence="2" key="1">
    <citation type="submission" date="2020-06" db="EMBL/GenBank/DDBJ databases">
        <title>Draft genomic sequecing of Geomonas sp. Red745.</title>
        <authorList>
            <person name="Itoh H."/>
            <person name="Xu Z.X."/>
            <person name="Ushijima N."/>
            <person name="Masuda Y."/>
            <person name="Shiratori Y."/>
            <person name="Senoo K."/>
        </authorList>
    </citation>
    <scope>NUCLEOTIDE SEQUENCE [LARGE SCALE GENOMIC DNA]</scope>
    <source>
        <strain evidence="2">Red745</strain>
    </source>
</reference>
<protein>
    <recommendedName>
        <fullName evidence="3">N-acetyltransferase domain-containing protein</fullName>
    </recommendedName>
</protein>
<proteinExistence type="predicted"/>
<evidence type="ECO:0000313" key="1">
    <source>
        <dbReference type="EMBL" id="GFO66554.1"/>
    </source>
</evidence>
<accession>A0A6V8N3K3</accession>
<organism evidence="1 2">
    <name type="scientific">Geomonas limicola</name>
    <dbReference type="NCBI Taxonomy" id="2740186"/>
    <lineage>
        <taxon>Bacteria</taxon>
        <taxon>Pseudomonadati</taxon>
        <taxon>Thermodesulfobacteriota</taxon>
        <taxon>Desulfuromonadia</taxon>
        <taxon>Geobacterales</taxon>
        <taxon>Geobacteraceae</taxon>
        <taxon>Geomonas</taxon>
    </lineage>
</organism>
<name>A0A6V8N3K3_9BACT</name>
<gene>
    <name evidence="1" type="ORF">GMLC_01330</name>
</gene>
<dbReference type="SUPFAM" id="SSF55729">
    <property type="entry name" value="Acyl-CoA N-acyltransferases (Nat)"/>
    <property type="match status" value="1"/>
</dbReference>
<dbReference type="Proteomes" id="UP000587586">
    <property type="component" value="Unassembled WGS sequence"/>
</dbReference>
<evidence type="ECO:0008006" key="3">
    <source>
        <dbReference type="Google" id="ProtNLM"/>
    </source>
</evidence>
<keyword evidence="2" id="KW-1185">Reference proteome</keyword>
<dbReference type="RefSeq" id="WP_183359089.1">
    <property type="nucleotide sequence ID" value="NZ_BLXZ01000001.1"/>
</dbReference>
<dbReference type="EMBL" id="BLXZ01000001">
    <property type="protein sequence ID" value="GFO66554.1"/>
    <property type="molecule type" value="Genomic_DNA"/>
</dbReference>